<protein>
    <recommendedName>
        <fullName evidence="3">LysM domain-containing protein</fullName>
    </recommendedName>
</protein>
<keyword evidence="2" id="KW-0812">Transmembrane</keyword>
<dbReference type="FunCoup" id="A0A7M7SUN7">
    <property type="interactions" value="1292"/>
</dbReference>
<dbReference type="EnsemblMetazoa" id="XM_030976626">
    <property type="protein sequence ID" value="XP_030832486"/>
    <property type="gene ID" value="LOC753755"/>
</dbReference>
<dbReference type="InterPro" id="IPR018392">
    <property type="entry name" value="LysM"/>
</dbReference>
<feature type="transmembrane region" description="Helical" evidence="2">
    <location>
        <begin position="263"/>
        <end position="284"/>
    </location>
</feature>
<keyword evidence="2" id="KW-0472">Membrane</keyword>
<evidence type="ECO:0000313" key="4">
    <source>
        <dbReference type="EnsemblMetazoa" id="XP_030832487"/>
    </source>
</evidence>
<dbReference type="Gene3D" id="3.10.350.10">
    <property type="entry name" value="LysM domain"/>
    <property type="match status" value="1"/>
</dbReference>
<dbReference type="InterPro" id="IPR045030">
    <property type="entry name" value="LYSM1-4"/>
</dbReference>
<feature type="region of interest" description="Disordered" evidence="1">
    <location>
        <begin position="1"/>
        <end position="24"/>
    </location>
</feature>
<evidence type="ECO:0000259" key="3">
    <source>
        <dbReference type="PROSITE" id="PS51782"/>
    </source>
</evidence>
<evidence type="ECO:0000313" key="5">
    <source>
        <dbReference type="Proteomes" id="UP000007110"/>
    </source>
</evidence>
<reference evidence="4" key="2">
    <citation type="submission" date="2021-01" db="UniProtKB">
        <authorList>
            <consortium name="EnsemblMetazoa"/>
        </authorList>
    </citation>
    <scope>IDENTIFICATION</scope>
</reference>
<dbReference type="InParanoid" id="A0A7M7SUN7"/>
<dbReference type="PANTHER" id="PTHR20932:SF13">
    <property type="entry name" value="LD36653P"/>
    <property type="match status" value="1"/>
</dbReference>
<evidence type="ECO:0000256" key="2">
    <source>
        <dbReference type="SAM" id="Phobius"/>
    </source>
</evidence>
<dbReference type="InterPro" id="IPR036779">
    <property type="entry name" value="LysM_dom_sf"/>
</dbReference>
<evidence type="ECO:0000256" key="1">
    <source>
        <dbReference type="SAM" id="MobiDB-lite"/>
    </source>
</evidence>
<sequence>MSSVHGFRNKPKPDRSKYTPVSGQVQNVQNSTVYVFGESAITKDEINTDDRIEMPELRTRGGNGNGGKRKKKTKNTEEDEMVYVEKDINEGDTLQIFSLRYACRISELKRINNLIADQDFYAHRTLKVPMRRDGILLEIEDDLKNPVGASLRKVNHAKPHLANGHRHSDESDHFSSDDSQTEFIRTISIPGSLDGENRAAQEFFDKMDKDLHNILEKTRTNKDTLQEVTSVLKETRFRPLHFPKAKSDCPDDGATLGCTSRNIVIALIIIMVIGPLLGLAIVWYRLKPGP</sequence>
<dbReference type="OMA" id="IALQFCC"/>
<dbReference type="RefSeq" id="XP_030832486.1">
    <property type="nucleotide sequence ID" value="XM_030976626.1"/>
</dbReference>
<dbReference type="Proteomes" id="UP000007110">
    <property type="component" value="Unassembled WGS sequence"/>
</dbReference>
<dbReference type="PANTHER" id="PTHR20932">
    <property type="entry name" value="LYSM AND PUTATIVE PEPTIDOGLYCAN-BINDING DOMAIN-CONTAINING PROTEIN"/>
    <property type="match status" value="1"/>
</dbReference>
<dbReference type="OrthoDB" id="538216at2759"/>
<dbReference type="RefSeq" id="XP_030832487.1">
    <property type="nucleotide sequence ID" value="XM_030976627.1"/>
</dbReference>
<dbReference type="AlphaFoldDB" id="A0A7M7SUN7"/>
<accession>A0A7M7SUN7</accession>
<dbReference type="EnsemblMetazoa" id="XM_030976627">
    <property type="protein sequence ID" value="XP_030832487"/>
    <property type="gene ID" value="LOC753755"/>
</dbReference>
<dbReference type="CDD" id="cd00118">
    <property type="entry name" value="LysM"/>
    <property type="match status" value="1"/>
</dbReference>
<dbReference type="KEGG" id="spu:753755"/>
<organism evidence="4 5">
    <name type="scientific">Strongylocentrotus purpuratus</name>
    <name type="common">Purple sea urchin</name>
    <dbReference type="NCBI Taxonomy" id="7668"/>
    <lineage>
        <taxon>Eukaryota</taxon>
        <taxon>Metazoa</taxon>
        <taxon>Echinodermata</taxon>
        <taxon>Eleutherozoa</taxon>
        <taxon>Echinozoa</taxon>
        <taxon>Echinoidea</taxon>
        <taxon>Euechinoidea</taxon>
        <taxon>Echinacea</taxon>
        <taxon>Camarodonta</taxon>
        <taxon>Echinidea</taxon>
        <taxon>Strongylocentrotidae</taxon>
        <taxon>Strongylocentrotus</taxon>
    </lineage>
</organism>
<reference evidence="5" key="1">
    <citation type="submission" date="2015-02" db="EMBL/GenBank/DDBJ databases">
        <title>Genome sequencing for Strongylocentrotus purpuratus.</title>
        <authorList>
            <person name="Murali S."/>
            <person name="Liu Y."/>
            <person name="Vee V."/>
            <person name="English A."/>
            <person name="Wang M."/>
            <person name="Skinner E."/>
            <person name="Han Y."/>
            <person name="Muzny D.M."/>
            <person name="Worley K.C."/>
            <person name="Gibbs R.A."/>
        </authorList>
    </citation>
    <scope>NUCLEOTIDE SEQUENCE</scope>
</reference>
<dbReference type="GeneID" id="753755"/>
<name>A0A7M7SUN7_STRPU</name>
<keyword evidence="5" id="KW-1185">Reference proteome</keyword>
<dbReference type="Pfam" id="PF01476">
    <property type="entry name" value="LysM"/>
    <property type="match status" value="1"/>
</dbReference>
<dbReference type="PROSITE" id="PS51782">
    <property type="entry name" value="LYSM"/>
    <property type="match status" value="1"/>
</dbReference>
<proteinExistence type="predicted"/>
<feature type="region of interest" description="Disordered" evidence="1">
    <location>
        <begin position="54"/>
        <end position="76"/>
    </location>
</feature>
<feature type="domain" description="LysM" evidence="3">
    <location>
        <begin position="84"/>
        <end position="128"/>
    </location>
</feature>
<keyword evidence="2" id="KW-1133">Transmembrane helix</keyword>